<dbReference type="PANTHER" id="PTHR11005">
    <property type="entry name" value="LYSOSOMAL ACID LIPASE-RELATED"/>
    <property type="match status" value="1"/>
</dbReference>
<dbReference type="InterPro" id="IPR006693">
    <property type="entry name" value="AB_hydrolase_lipase"/>
</dbReference>
<accession>A0AAN7V866</accession>
<keyword evidence="3" id="KW-0378">Hydrolase</keyword>
<dbReference type="FunFam" id="3.40.50.1820:FF:000057">
    <property type="entry name" value="Lipase"/>
    <property type="match status" value="1"/>
</dbReference>
<dbReference type="InterPro" id="IPR025483">
    <property type="entry name" value="Lipase_euk"/>
</dbReference>
<keyword evidence="4" id="KW-0442">Lipid degradation</keyword>
<evidence type="ECO:0000259" key="7">
    <source>
        <dbReference type="Pfam" id="PF04083"/>
    </source>
</evidence>
<dbReference type="GO" id="GO:0016788">
    <property type="term" value="F:hydrolase activity, acting on ester bonds"/>
    <property type="evidence" value="ECO:0007669"/>
    <property type="project" value="InterPro"/>
</dbReference>
<keyword evidence="5" id="KW-0443">Lipid metabolism</keyword>
<keyword evidence="9" id="KW-1185">Reference proteome</keyword>
<organism evidence="8 9">
    <name type="scientific">Pyrocoelia pectoralis</name>
    <dbReference type="NCBI Taxonomy" id="417401"/>
    <lineage>
        <taxon>Eukaryota</taxon>
        <taxon>Metazoa</taxon>
        <taxon>Ecdysozoa</taxon>
        <taxon>Arthropoda</taxon>
        <taxon>Hexapoda</taxon>
        <taxon>Insecta</taxon>
        <taxon>Pterygota</taxon>
        <taxon>Neoptera</taxon>
        <taxon>Endopterygota</taxon>
        <taxon>Coleoptera</taxon>
        <taxon>Polyphaga</taxon>
        <taxon>Elateriformia</taxon>
        <taxon>Elateroidea</taxon>
        <taxon>Lampyridae</taxon>
        <taxon>Lampyrinae</taxon>
        <taxon>Pyrocoelia</taxon>
    </lineage>
</organism>
<name>A0AAN7V866_9COLE</name>
<dbReference type="GO" id="GO:0016042">
    <property type="term" value="P:lipid catabolic process"/>
    <property type="evidence" value="ECO:0007669"/>
    <property type="project" value="UniProtKB-KW"/>
</dbReference>
<evidence type="ECO:0000256" key="4">
    <source>
        <dbReference type="ARBA" id="ARBA00022963"/>
    </source>
</evidence>
<evidence type="ECO:0000256" key="5">
    <source>
        <dbReference type="ARBA" id="ARBA00023098"/>
    </source>
</evidence>
<gene>
    <name evidence="8" type="ORF">RI129_011596</name>
</gene>
<dbReference type="AlphaFoldDB" id="A0AAN7V866"/>
<evidence type="ECO:0000256" key="3">
    <source>
        <dbReference type="ARBA" id="ARBA00022801"/>
    </source>
</evidence>
<dbReference type="Pfam" id="PF04083">
    <property type="entry name" value="Abhydro_lipase"/>
    <property type="match status" value="1"/>
</dbReference>
<evidence type="ECO:0000313" key="8">
    <source>
        <dbReference type="EMBL" id="KAK5639104.1"/>
    </source>
</evidence>
<dbReference type="InterPro" id="IPR029058">
    <property type="entry name" value="AB_hydrolase_fold"/>
</dbReference>
<comment type="caution">
    <text evidence="8">The sequence shown here is derived from an EMBL/GenBank/DDBJ whole genome shotgun (WGS) entry which is preliminary data.</text>
</comment>
<dbReference type="PIRSF" id="PIRSF000862">
    <property type="entry name" value="Steryl_ester_lip"/>
    <property type="match status" value="1"/>
</dbReference>
<evidence type="ECO:0000256" key="6">
    <source>
        <dbReference type="ARBA" id="ARBA00023180"/>
    </source>
</evidence>
<keyword evidence="6" id="KW-0325">Glycoprotein</keyword>
<dbReference type="Gene3D" id="3.40.50.1820">
    <property type="entry name" value="alpha/beta hydrolase"/>
    <property type="match status" value="1"/>
</dbReference>
<feature type="domain" description="Partial AB-hydrolase lipase" evidence="7">
    <location>
        <begin position="78"/>
        <end position="137"/>
    </location>
</feature>
<sequence length="347" mass="39147">MESLKIFVILVIIPHSKTQYAVLLPPLPSLPPLPTIPKLSDLAFLQNVDYDFMSIFQKAQTFYKTLPDTIKEDVYLAVPELVRKYGYPCESHTVTSLDGYILTIHRIPYGRYRRPKKVRPTIFVQHGILSSSADWLIPGPGKALGYVLADAGFDVWFGNLRGNRYSRQHVKFHPNEGKFWNFSFHEIALNDIPVMMDYILNRTNQDKLTYIGHSEGTTVFYVLCSEKPEYNSKISMQLSLSPMAYMNHLLSPLLHVLARGAVPLGTVASLIGMYEFLPNTQFLAVASRYLCSDNSVTQILCTNSYFAICGFNQKQMNSTLLPVIMAHNPGGASTKQLLHYAQEIKSG</sequence>
<reference evidence="8 9" key="1">
    <citation type="journal article" date="2024" name="Insects">
        <title>An Improved Chromosome-Level Genome Assembly of the Firefly Pyrocoelia pectoralis.</title>
        <authorList>
            <person name="Fu X."/>
            <person name="Meyer-Rochow V.B."/>
            <person name="Ballantyne L."/>
            <person name="Zhu X."/>
        </authorList>
    </citation>
    <scope>NUCLEOTIDE SEQUENCE [LARGE SCALE GENOMIC DNA]</scope>
    <source>
        <strain evidence="8">XCY_ONT2</strain>
    </source>
</reference>
<dbReference type="SUPFAM" id="SSF53474">
    <property type="entry name" value="alpha/beta-Hydrolases"/>
    <property type="match status" value="1"/>
</dbReference>
<evidence type="ECO:0000313" key="9">
    <source>
        <dbReference type="Proteomes" id="UP001329430"/>
    </source>
</evidence>
<comment type="similarity">
    <text evidence="1">Belongs to the AB hydrolase superfamily. Lipase family.</text>
</comment>
<dbReference type="Proteomes" id="UP001329430">
    <property type="component" value="Chromosome 9"/>
</dbReference>
<keyword evidence="2" id="KW-0732">Signal</keyword>
<evidence type="ECO:0000256" key="2">
    <source>
        <dbReference type="ARBA" id="ARBA00022729"/>
    </source>
</evidence>
<dbReference type="EMBL" id="JAVRBK010000009">
    <property type="protein sequence ID" value="KAK5639104.1"/>
    <property type="molecule type" value="Genomic_DNA"/>
</dbReference>
<evidence type="ECO:0000256" key="1">
    <source>
        <dbReference type="ARBA" id="ARBA00010701"/>
    </source>
</evidence>
<protein>
    <recommendedName>
        <fullName evidence="7">Partial AB-hydrolase lipase domain-containing protein</fullName>
    </recommendedName>
</protein>
<proteinExistence type="inferred from homology"/>